<evidence type="ECO:0000256" key="9">
    <source>
        <dbReference type="ARBA" id="ARBA00023065"/>
    </source>
</evidence>
<evidence type="ECO:0000256" key="6">
    <source>
        <dbReference type="ARBA" id="ARBA00022692"/>
    </source>
</evidence>
<keyword evidence="11 15" id="KW-0472">Membrane</keyword>
<comment type="subcellular location">
    <subcellularLocation>
        <location evidence="1">Cell outer membrane</location>
        <topology evidence="1">Multi-pass membrane protein</topology>
    </subcellularLocation>
</comment>
<keyword evidence="8" id="KW-0625">Polysaccharide transport</keyword>
<dbReference type="GO" id="GO:0006811">
    <property type="term" value="P:monoatomic ion transport"/>
    <property type="evidence" value="ECO:0007669"/>
    <property type="project" value="UniProtKB-KW"/>
</dbReference>
<evidence type="ECO:0000256" key="12">
    <source>
        <dbReference type="ARBA" id="ARBA00023139"/>
    </source>
</evidence>
<evidence type="ECO:0000256" key="4">
    <source>
        <dbReference type="ARBA" id="ARBA00022452"/>
    </source>
</evidence>
<keyword evidence="13" id="KW-0998">Cell outer membrane</keyword>
<proteinExistence type="inferred from homology"/>
<dbReference type="AlphaFoldDB" id="A0A1H4IZC6"/>
<evidence type="ECO:0000259" key="17">
    <source>
        <dbReference type="Pfam" id="PF22461"/>
    </source>
</evidence>
<keyword evidence="15" id="KW-1133">Transmembrane helix</keyword>
<evidence type="ECO:0000256" key="2">
    <source>
        <dbReference type="ARBA" id="ARBA00009450"/>
    </source>
</evidence>
<evidence type="ECO:0000256" key="1">
    <source>
        <dbReference type="ARBA" id="ARBA00004571"/>
    </source>
</evidence>
<feature type="domain" description="SLBB" evidence="17">
    <location>
        <begin position="130"/>
        <end position="211"/>
    </location>
</feature>
<evidence type="ECO:0000256" key="3">
    <source>
        <dbReference type="ARBA" id="ARBA00022448"/>
    </source>
</evidence>
<dbReference type="OrthoDB" id="9808421at2"/>
<keyword evidence="9" id="KW-0406">Ion transport</keyword>
<dbReference type="InterPro" id="IPR054765">
    <property type="entry name" value="SLBB_dom"/>
</dbReference>
<keyword evidence="10" id="KW-0626">Porin</keyword>
<accession>A0A1H4IZC6</accession>
<evidence type="ECO:0000256" key="8">
    <source>
        <dbReference type="ARBA" id="ARBA00023047"/>
    </source>
</evidence>
<feature type="transmembrane region" description="Helical" evidence="15">
    <location>
        <begin position="6"/>
        <end position="29"/>
    </location>
</feature>
<dbReference type="Pfam" id="PF22461">
    <property type="entry name" value="SLBB_2"/>
    <property type="match status" value="1"/>
</dbReference>
<evidence type="ECO:0000256" key="5">
    <source>
        <dbReference type="ARBA" id="ARBA00022597"/>
    </source>
</evidence>
<evidence type="ECO:0000256" key="11">
    <source>
        <dbReference type="ARBA" id="ARBA00023136"/>
    </source>
</evidence>
<dbReference type="Proteomes" id="UP000182409">
    <property type="component" value="Unassembled WGS sequence"/>
</dbReference>
<keyword evidence="4" id="KW-1134">Transmembrane beta strand</keyword>
<keyword evidence="7" id="KW-0732">Signal</keyword>
<dbReference type="Gene3D" id="3.10.560.10">
    <property type="entry name" value="Outer membrane lipoprotein wza domain like"/>
    <property type="match status" value="1"/>
</dbReference>
<dbReference type="GO" id="GO:0015288">
    <property type="term" value="F:porin activity"/>
    <property type="evidence" value="ECO:0007669"/>
    <property type="project" value="UniProtKB-KW"/>
</dbReference>
<organism evidence="18 19">
    <name type="scientific">Terriglobus roseus</name>
    <dbReference type="NCBI Taxonomy" id="392734"/>
    <lineage>
        <taxon>Bacteria</taxon>
        <taxon>Pseudomonadati</taxon>
        <taxon>Acidobacteriota</taxon>
        <taxon>Terriglobia</taxon>
        <taxon>Terriglobales</taxon>
        <taxon>Acidobacteriaceae</taxon>
        <taxon>Terriglobus</taxon>
    </lineage>
</organism>
<keyword evidence="3" id="KW-0813">Transport</keyword>
<dbReference type="Pfam" id="PF02563">
    <property type="entry name" value="Poly_export"/>
    <property type="match status" value="1"/>
</dbReference>
<keyword evidence="12" id="KW-0564">Palmitate</keyword>
<comment type="similarity">
    <text evidence="2">Belongs to the BexD/CtrA/VexA family.</text>
</comment>
<dbReference type="GO" id="GO:0046930">
    <property type="term" value="C:pore complex"/>
    <property type="evidence" value="ECO:0007669"/>
    <property type="project" value="UniProtKB-KW"/>
</dbReference>
<protein>
    <submittedName>
        <fullName evidence="18">Polysaccharide export outer membrane protein</fullName>
    </submittedName>
</protein>
<evidence type="ECO:0000313" key="19">
    <source>
        <dbReference type="Proteomes" id="UP000182409"/>
    </source>
</evidence>
<dbReference type="InterPro" id="IPR003715">
    <property type="entry name" value="Poly_export_N"/>
</dbReference>
<dbReference type="InterPro" id="IPR049712">
    <property type="entry name" value="Poly_export"/>
</dbReference>
<evidence type="ECO:0000313" key="18">
    <source>
        <dbReference type="EMBL" id="SEB39185.1"/>
    </source>
</evidence>
<name>A0A1H4IZC6_9BACT</name>
<dbReference type="EMBL" id="FNSD01000001">
    <property type="protein sequence ID" value="SEB39185.1"/>
    <property type="molecule type" value="Genomic_DNA"/>
</dbReference>
<dbReference type="GO" id="GO:0009279">
    <property type="term" value="C:cell outer membrane"/>
    <property type="evidence" value="ECO:0007669"/>
    <property type="project" value="UniProtKB-SubCell"/>
</dbReference>
<dbReference type="PANTHER" id="PTHR33619:SF3">
    <property type="entry name" value="POLYSACCHARIDE EXPORT PROTEIN GFCE-RELATED"/>
    <property type="match status" value="1"/>
</dbReference>
<dbReference type="PANTHER" id="PTHR33619">
    <property type="entry name" value="POLYSACCHARIDE EXPORT PROTEIN GFCE-RELATED"/>
    <property type="match status" value="1"/>
</dbReference>
<evidence type="ECO:0000259" key="16">
    <source>
        <dbReference type="Pfam" id="PF02563"/>
    </source>
</evidence>
<keyword evidence="5" id="KW-0762">Sugar transport</keyword>
<keyword evidence="14" id="KW-0449">Lipoprotein</keyword>
<evidence type="ECO:0000256" key="13">
    <source>
        <dbReference type="ARBA" id="ARBA00023237"/>
    </source>
</evidence>
<keyword evidence="6 15" id="KW-0812">Transmembrane</keyword>
<gene>
    <name evidence="18" type="ORF">SAMN05443244_0215</name>
</gene>
<evidence type="ECO:0000256" key="15">
    <source>
        <dbReference type="SAM" id="Phobius"/>
    </source>
</evidence>
<feature type="domain" description="Polysaccharide export protein N-terminal" evidence="16">
    <location>
        <begin position="51"/>
        <end position="122"/>
    </location>
</feature>
<sequence length="237" mass="26304">MRHVESWQWSFAILLQWGMSGYLAAGMIANAQTDATRSKCPPEKSGLCLREDYHIQLSDVIEIHLPFSPEYDETATVQPDGFIRMHEASPVHAAGMKVTDLESAIAQVYRPILRDPVVSIVLKDFQKPSFFAGGEVGHPGRYELRSNITLMQAITEAGGLISERSSRKQIILMRPEGNSMYRTKVVDVSALMKPSGMHEDLVMQPGDVIYVPQKKMAKIARFLPTPSLGAYLGPGVF</sequence>
<reference evidence="18 19" key="1">
    <citation type="submission" date="2016-10" db="EMBL/GenBank/DDBJ databases">
        <authorList>
            <person name="de Groot N.N."/>
        </authorList>
    </citation>
    <scope>NUCLEOTIDE SEQUENCE [LARGE SCALE GENOMIC DNA]</scope>
    <source>
        <strain evidence="18 19">AB35.6</strain>
    </source>
</reference>
<dbReference type="GO" id="GO:0015159">
    <property type="term" value="F:polysaccharide transmembrane transporter activity"/>
    <property type="evidence" value="ECO:0007669"/>
    <property type="project" value="InterPro"/>
</dbReference>
<dbReference type="RefSeq" id="WP_083350228.1">
    <property type="nucleotide sequence ID" value="NZ_FNSD01000001.1"/>
</dbReference>
<evidence type="ECO:0000256" key="10">
    <source>
        <dbReference type="ARBA" id="ARBA00023114"/>
    </source>
</evidence>
<evidence type="ECO:0000256" key="7">
    <source>
        <dbReference type="ARBA" id="ARBA00022729"/>
    </source>
</evidence>
<evidence type="ECO:0000256" key="14">
    <source>
        <dbReference type="ARBA" id="ARBA00023288"/>
    </source>
</evidence>